<dbReference type="EMBL" id="BRYB01001902">
    <property type="protein sequence ID" value="GMI36016.1"/>
    <property type="molecule type" value="Genomic_DNA"/>
</dbReference>
<keyword evidence="4" id="KW-0539">Nucleus</keyword>
<accession>A0ABQ6MYX2</accession>
<dbReference type="InterPro" id="IPR012340">
    <property type="entry name" value="NA-bd_OB-fold"/>
</dbReference>
<comment type="similarity">
    <text evidence="2">Belongs to the replication factor A protein 2 family.</text>
</comment>
<gene>
    <name evidence="6" type="ORF">TeGR_g12798</name>
</gene>
<dbReference type="Gene3D" id="1.10.10.10">
    <property type="entry name" value="Winged helix-like DNA-binding domain superfamily/Winged helix DNA-binding domain"/>
    <property type="match status" value="1"/>
</dbReference>
<dbReference type="Pfam" id="PF08784">
    <property type="entry name" value="RPA_C"/>
    <property type="match status" value="1"/>
</dbReference>
<sequence>TQNVYICEDGSGTIKAQFWLNDEDAGIRAELAMIQPMTYVRVTGKVNSFNGDVSVTAHSIRILSDVNELSYHMAEVMYAHERAMGNVGSAGKVAAAASNGVGFGAQMGPGASMGQSLTAGAGGDASTEETEQGVSIMDIITALGKTHSETALRAAVTALSSDGMIYSTIDEDTFKYAL</sequence>
<dbReference type="InterPro" id="IPR036390">
    <property type="entry name" value="WH_DNA-bd_sf"/>
</dbReference>
<keyword evidence="3" id="KW-0238">DNA-binding</keyword>
<comment type="subcellular location">
    <subcellularLocation>
        <location evidence="1">Nucleus</location>
    </subcellularLocation>
</comment>
<dbReference type="SUPFAM" id="SSF46785">
    <property type="entry name" value="Winged helix' DNA-binding domain"/>
    <property type="match status" value="1"/>
</dbReference>
<dbReference type="InterPro" id="IPR040260">
    <property type="entry name" value="RFA2-like"/>
</dbReference>
<dbReference type="Gene3D" id="2.40.50.140">
    <property type="entry name" value="Nucleic acid-binding proteins"/>
    <property type="match status" value="1"/>
</dbReference>
<name>A0ABQ6MYX2_9STRA</name>
<keyword evidence="7" id="KW-1185">Reference proteome</keyword>
<dbReference type="PANTHER" id="PTHR13989">
    <property type="entry name" value="REPLICATION PROTEIN A-RELATED"/>
    <property type="match status" value="1"/>
</dbReference>
<protein>
    <recommendedName>
        <fullName evidence="5">Replication protein A C-terminal domain-containing protein</fullName>
    </recommendedName>
</protein>
<feature type="non-terminal residue" evidence="6">
    <location>
        <position position="1"/>
    </location>
</feature>
<evidence type="ECO:0000256" key="1">
    <source>
        <dbReference type="ARBA" id="ARBA00004123"/>
    </source>
</evidence>
<dbReference type="SUPFAM" id="SSF50249">
    <property type="entry name" value="Nucleic acid-binding proteins"/>
    <property type="match status" value="1"/>
</dbReference>
<feature type="domain" description="Replication protein A C-terminal" evidence="5">
    <location>
        <begin position="129"/>
        <end position="172"/>
    </location>
</feature>
<dbReference type="Proteomes" id="UP001165060">
    <property type="component" value="Unassembled WGS sequence"/>
</dbReference>
<dbReference type="PANTHER" id="PTHR13989:SF16">
    <property type="entry name" value="REPLICATION PROTEIN A2"/>
    <property type="match status" value="1"/>
</dbReference>
<reference evidence="6 7" key="1">
    <citation type="journal article" date="2023" name="Commun. Biol.">
        <title>Genome analysis of Parmales, the sister group of diatoms, reveals the evolutionary specialization of diatoms from phago-mixotrophs to photoautotrophs.</title>
        <authorList>
            <person name="Ban H."/>
            <person name="Sato S."/>
            <person name="Yoshikawa S."/>
            <person name="Yamada K."/>
            <person name="Nakamura Y."/>
            <person name="Ichinomiya M."/>
            <person name="Sato N."/>
            <person name="Blanc-Mathieu R."/>
            <person name="Endo H."/>
            <person name="Kuwata A."/>
            <person name="Ogata H."/>
        </authorList>
    </citation>
    <scope>NUCLEOTIDE SEQUENCE [LARGE SCALE GENOMIC DNA]</scope>
</reference>
<dbReference type="InterPro" id="IPR036388">
    <property type="entry name" value="WH-like_DNA-bd_sf"/>
</dbReference>
<dbReference type="InterPro" id="IPR014892">
    <property type="entry name" value="RPA_C"/>
</dbReference>
<proteinExistence type="inferred from homology"/>
<evidence type="ECO:0000313" key="6">
    <source>
        <dbReference type="EMBL" id="GMI36016.1"/>
    </source>
</evidence>
<comment type="caution">
    <text evidence="6">The sequence shown here is derived from an EMBL/GenBank/DDBJ whole genome shotgun (WGS) entry which is preliminary data.</text>
</comment>
<evidence type="ECO:0000256" key="3">
    <source>
        <dbReference type="ARBA" id="ARBA00023125"/>
    </source>
</evidence>
<evidence type="ECO:0000313" key="7">
    <source>
        <dbReference type="Proteomes" id="UP001165060"/>
    </source>
</evidence>
<dbReference type="CDD" id="cd04478">
    <property type="entry name" value="RPA2_DBD_D"/>
    <property type="match status" value="1"/>
</dbReference>
<evidence type="ECO:0000259" key="5">
    <source>
        <dbReference type="Pfam" id="PF08784"/>
    </source>
</evidence>
<evidence type="ECO:0000256" key="2">
    <source>
        <dbReference type="ARBA" id="ARBA00007815"/>
    </source>
</evidence>
<evidence type="ECO:0000256" key="4">
    <source>
        <dbReference type="ARBA" id="ARBA00023242"/>
    </source>
</evidence>
<organism evidence="6 7">
    <name type="scientific">Tetraparma gracilis</name>
    <dbReference type="NCBI Taxonomy" id="2962635"/>
    <lineage>
        <taxon>Eukaryota</taxon>
        <taxon>Sar</taxon>
        <taxon>Stramenopiles</taxon>
        <taxon>Ochrophyta</taxon>
        <taxon>Bolidophyceae</taxon>
        <taxon>Parmales</taxon>
        <taxon>Triparmaceae</taxon>
        <taxon>Tetraparma</taxon>
    </lineage>
</organism>